<gene>
    <name evidence="1" type="ORF">JZM60_04955</name>
</gene>
<sequence length="351" mass="39783">MAIIVSKNGKDAVKLDPSDFQLEDHLQEYIHRNPETIPLYEINEDIRLLVLAREFPTGSGPIDALGVDQSGQIYLIETKLYRNNDKRLVVAQVLDYGASLWRHSLDFSEFISILDSKAQRAFNMPFEEKLQEFFTIDLVQTEQLLTNVQKNLNSGNFKFVVLMDKLHDRLRDLIIYMNSNSNFDIYAVELEYYRHKDFEIIIPHLYGAEVKKEIKSSKKGLMLSDDEILQAYTEVGLRKQMEDYLAVYNAVKAGSRTISGISVALAAAKTLSFIQPHDPYTTACIGISPGRIPHIEVWTIKEKESAVAKALEFLCIEPIPMAKASGKVGKIPLQSFDPMTFIKFLDALGQA</sequence>
<evidence type="ECO:0008006" key="3">
    <source>
        <dbReference type="Google" id="ProtNLM"/>
    </source>
</evidence>
<accession>A0ABX7Q5A4</accession>
<evidence type="ECO:0000313" key="1">
    <source>
        <dbReference type="EMBL" id="QSV46631.1"/>
    </source>
</evidence>
<dbReference type="EMBL" id="CP071382">
    <property type="protein sequence ID" value="QSV46631.1"/>
    <property type="molecule type" value="Genomic_DNA"/>
</dbReference>
<reference evidence="1 2" key="1">
    <citation type="submission" date="2021-03" db="EMBL/GenBank/DDBJ databases">
        <title>Geobacter metallireducens gen. nov. sp. nov., a microorganism capable of coupling the complete oxidation of organic compounds to the reduction of iron and other metals.</title>
        <authorList>
            <person name="Li Y."/>
        </authorList>
    </citation>
    <scope>NUCLEOTIDE SEQUENCE [LARGE SCALE GENOMIC DNA]</scope>
    <source>
        <strain evidence="1 2">Jerry-YX</strain>
    </source>
</reference>
<dbReference type="Gene3D" id="3.40.1350.10">
    <property type="match status" value="1"/>
</dbReference>
<organism evidence="1 2">
    <name type="scientific">Geobacter benzoatilyticus</name>
    <dbReference type="NCBI Taxonomy" id="2815309"/>
    <lineage>
        <taxon>Bacteria</taxon>
        <taxon>Pseudomonadati</taxon>
        <taxon>Thermodesulfobacteriota</taxon>
        <taxon>Desulfuromonadia</taxon>
        <taxon>Geobacterales</taxon>
        <taxon>Geobacteraceae</taxon>
        <taxon>Geobacter</taxon>
    </lineage>
</organism>
<name>A0ABX7Q5A4_9BACT</name>
<dbReference type="InterPro" id="IPR011856">
    <property type="entry name" value="tRNA_endonuc-like_dom_sf"/>
</dbReference>
<evidence type="ECO:0000313" key="2">
    <source>
        <dbReference type="Proteomes" id="UP000663651"/>
    </source>
</evidence>
<keyword evidence="2" id="KW-1185">Reference proteome</keyword>
<dbReference type="RefSeq" id="WP_207164410.1">
    <property type="nucleotide sequence ID" value="NZ_CP071382.1"/>
</dbReference>
<dbReference type="Proteomes" id="UP000663651">
    <property type="component" value="Chromosome"/>
</dbReference>
<protein>
    <recommendedName>
        <fullName evidence="3">DUF91 domain-containing protein</fullName>
    </recommendedName>
</protein>
<proteinExistence type="predicted"/>